<dbReference type="EC" id="7.6.2.9" evidence="4"/>
<dbReference type="EMBL" id="JACNJN010000087">
    <property type="protein sequence ID" value="MBC8335035.1"/>
    <property type="molecule type" value="Genomic_DNA"/>
</dbReference>
<dbReference type="InterPro" id="IPR050093">
    <property type="entry name" value="ABC_SmlMolc_Importer"/>
</dbReference>
<dbReference type="SMART" id="SM00382">
    <property type="entry name" value="AAA"/>
    <property type="match status" value="1"/>
</dbReference>
<dbReference type="FunFam" id="3.40.50.300:FF:000425">
    <property type="entry name" value="Probable ABC transporter, ATP-binding subunit"/>
    <property type="match status" value="1"/>
</dbReference>
<dbReference type="GO" id="GO:0005524">
    <property type="term" value="F:ATP binding"/>
    <property type="evidence" value="ECO:0007669"/>
    <property type="project" value="UniProtKB-KW"/>
</dbReference>
<dbReference type="PANTHER" id="PTHR42781">
    <property type="entry name" value="SPERMIDINE/PUTRESCINE IMPORT ATP-BINDING PROTEIN POTA"/>
    <property type="match status" value="1"/>
</dbReference>
<name>A0A8J6NL90_9CHLR</name>
<evidence type="ECO:0000313" key="6">
    <source>
        <dbReference type="EMBL" id="MBC8335035.1"/>
    </source>
</evidence>
<keyword evidence="1" id="KW-0813">Transport</keyword>
<comment type="caution">
    <text evidence="6">The sequence shown here is derived from an EMBL/GenBank/DDBJ whole genome shotgun (WGS) entry which is preliminary data.</text>
</comment>
<dbReference type="SUPFAM" id="SSF50331">
    <property type="entry name" value="MOP-like"/>
    <property type="match status" value="1"/>
</dbReference>
<evidence type="ECO:0000256" key="4">
    <source>
        <dbReference type="ARBA" id="ARBA00066388"/>
    </source>
</evidence>
<evidence type="ECO:0000259" key="5">
    <source>
        <dbReference type="PROSITE" id="PS50893"/>
    </source>
</evidence>
<proteinExistence type="predicted"/>
<dbReference type="Gene3D" id="2.40.50.100">
    <property type="match status" value="1"/>
</dbReference>
<gene>
    <name evidence="6" type="ORF">H8E29_07215</name>
</gene>
<dbReference type="Proteomes" id="UP000614469">
    <property type="component" value="Unassembled WGS sequence"/>
</dbReference>
<dbReference type="InterPro" id="IPR003439">
    <property type="entry name" value="ABC_transporter-like_ATP-bd"/>
</dbReference>
<organism evidence="6 7">
    <name type="scientific">Candidatus Desulfolinea nitratireducens</name>
    <dbReference type="NCBI Taxonomy" id="2841698"/>
    <lineage>
        <taxon>Bacteria</taxon>
        <taxon>Bacillati</taxon>
        <taxon>Chloroflexota</taxon>
        <taxon>Anaerolineae</taxon>
        <taxon>Anaerolineales</taxon>
        <taxon>Anaerolineales incertae sedis</taxon>
        <taxon>Candidatus Desulfolinea</taxon>
    </lineage>
</organism>
<feature type="domain" description="ABC transporter" evidence="5">
    <location>
        <begin position="2"/>
        <end position="232"/>
    </location>
</feature>
<dbReference type="SUPFAM" id="SSF52540">
    <property type="entry name" value="P-loop containing nucleoside triphosphate hydrolases"/>
    <property type="match status" value="1"/>
</dbReference>
<accession>A0A8J6NL90</accession>
<dbReference type="Pfam" id="PF00005">
    <property type="entry name" value="ABC_tran"/>
    <property type="match status" value="1"/>
</dbReference>
<keyword evidence="3 6" id="KW-0067">ATP-binding</keyword>
<dbReference type="PROSITE" id="PS00211">
    <property type="entry name" value="ABC_TRANSPORTER_1"/>
    <property type="match status" value="1"/>
</dbReference>
<dbReference type="AlphaFoldDB" id="A0A8J6NL90"/>
<dbReference type="InterPro" id="IPR003593">
    <property type="entry name" value="AAA+_ATPase"/>
</dbReference>
<dbReference type="InterPro" id="IPR027417">
    <property type="entry name" value="P-loop_NTPase"/>
</dbReference>
<protein>
    <recommendedName>
        <fullName evidence="4">ABC-type quaternary amine transporter</fullName>
        <ecNumber evidence="4">7.6.2.9</ecNumber>
    </recommendedName>
</protein>
<sequence length="337" mass="37331">MLILSNIHKSYEGKPLLRGISLEVGEGETICLLGPSGGGKTTLLRIIAGLENAEEGEVNWNGKDISSVPPHKRNFGLIFQDYALFPHLNVFDNVAFGLKMQKLGREEIHQRVMKSLQQVDLIGLESRDVIDLSGGEQQRVALARALAPRPHLLLFDEPLGALDRKLREYLLAELRSILQESGVPAIYVTHDQDEAFTLADRVMLLHNGEIVQRGTPAEVYARPHSGWVAEFLGAGNVVQGKILKDGLVETIFGTVKMPVEERQAEGSPVTLLIRPRDVRIGNLSSPLRGTVKDVVFQQDRFKVVLKGGFYFYLSDPVNVGEEIGLKIEMGKIQRLAE</sequence>
<dbReference type="PANTHER" id="PTHR42781:SF4">
    <property type="entry name" value="SPERMIDINE_PUTRESCINE IMPORT ATP-BINDING PROTEIN POTA"/>
    <property type="match status" value="1"/>
</dbReference>
<dbReference type="GO" id="GO:0016887">
    <property type="term" value="F:ATP hydrolysis activity"/>
    <property type="evidence" value="ECO:0007669"/>
    <property type="project" value="InterPro"/>
</dbReference>
<keyword evidence="2" id="KW-0547">Nucleotide-binding</keyword>
<evidence type="ECO:0000256" key="1">
    <source>
        <dbReference type="ARBA" id="ARBA00022448"/>
    </source>
</evidence>
<dbReference type="GO" id="GO:0015418">
    <property type="term" value="F:ABC-type quaternary ammonium compound transporting activity"/>
    <property type="evidence" value="ECO:0007669"/>
    <property type="project" value="UniProtKB-EC"/>
</dbReference>
<dbReference type="Gene3D" id="3.40.50.300">
    <property type="entry name" value="P-loop containing nucleotide triphosphate hydrolases"/>
    <property type="match status" value="1"/>
</dbReference>
<dbReference type="InterPro" id="IPR008995">
    <property type="entry name" value="Mo/tungstate-bd_C_term_dom"/>
</dbReference>
<reference evidence="6 7" key="1">
    <citation type="submission" date="2020-08" db="EMBL/GenBank/DDBJ databases">
        <title>Bridging the membrane lipid divide: bacteria of the FCB group superphylum have the potential to synthesize archaeal ether lipids.</title>
        <authorList>
            <person name="Villanueva L."/>
            <person name="Von Meijenfeldt F.A.B."/>
            <person name="Westbye A.B."/>
            <person name="Yadav S."/>
            <person name="Hopmans E.C."/>
            <person name="Dutilh B.E."/>
            <person name="Sinninghe Damste J.S."/>
        </authorList>
    </citation>
    <scope>NUCLEOTIDE SEQUENCE [LARGE SCALE GENOMIC DNA]</scope>
    <source>
        <strain evidence="6">NIOZ-UU36</strain>
    </source>
</reference>
<dbReference type="PROSITE" id="PS50893">
    <property type="entry name" value="ABC_TRANSPORTER_2"/>
    <property type="match status" value="1"/>
</dbReference>
<evidence type="ECO:0000256" key="2">
    <source>
        <dbReference type="ARBA" id="ARBA00022741"/>
    </source>
</evidence>
<evidence type="ECO:0000256" key="3">
    <source>
        <dbReference type="ARBA" id="ARBA00022840"/>
    </source>
</evidence>
<dbReference type="InterPro" id="IPR017871">
    <property type="entry name" value="ABC_transporter-like_CS"/>
</dbReference>
<evidence type="ECO:0000313" key="7">
    <source>
        <dbReference type="Proteomes" id="UP000614469"/>
    </source>
</evidence>